<reference evidence="2 4" key="1">
    <citation type="submission" date="2014-11" db="EMBL/GenBank/DDBJ databases">
        <title>Genetic blueprint of the zoonotic pathogen Toxocara canis.</title>
        <authorList>
            <person name="Zhu X.-Q."/>
            <person name="Korhonen P.K."/>
            <person name="Cai H."/>
            <person name="Young N.D."/>
            <person name="Nejsum P."/>
            <person name="von Samson-Himmelstjerna G."/>
            <person name="Boag P.R."/>
            <person name="Tan P."/>
            <person name="Li Q."/>
            <person name="Min J."/>
            <person name="Yang Y."/>
            <person name="Wang X."/>
            <person name="Fang X."/>
            <person name="Hall R.S."/>
            <person name="Hofmann A."/>
            <person name="Sternberg P.W."/>
            <person name="Jex A.R."/>
            <person name="Gasser R.B."/>
        </authorList>
    </citation>
    <scope>NUCLEOTIDE SEQUENCE [LARGE SCALE GENOMIC DNA]</scope>
    <source>
        <strain evidence="2">PN_DK_2014</strain>
    </source>
</reference>
<keyword evidence="4" id="KW-1185">Reference proteome</keyword>
<evidence type="ECO:0000313" key="4">
    <source>
        <dbReference type="Proteomes" id="UP000031036"/>
    </source>
</evidence>
<accession>A0A0B2UPP4</accession>
<dbReference type="EMBL" id="JPKZ01022847">
    <property type="protein sequence ID" value="KHN70900.1"/>
    <property type="molecule type" value="Genomic_DNA"/>
</dbReference>
<sequence>MEKRSDAEVKASFVKDDSVDVDHDLAGTCPNVTQTASRSAKGYHARRYKVIQSQRVEKTDSTASSHQFDPKENFLRILPNRVKIVLPCGVIKSIAEKLQHVKDDTTPVDIFLFSTDIYPMTKTPDEAVFIKRPERKPCESAKTSSTLRPTENGTQSEDTESLKLPVLTNRRRIHNERSPHRDKSTEIASA</sequence>
<evidence type="ECO:0000313" key="2">
    <source>
        <dbReference type="EMBL" id="KHN70900.1"/>
    </source>
</evidence>
<name>A0A0B2UPP4_TOXCA</name>
<dbReference type="EMBL" id="UYWY01019977">
    <property type="protein sequence ID" value="VDM40031.1"/>
    <property type="molecule type" value="Genomic_DNA"/>
</dbReference>
<dbReference type="AlphaFoldDB" id="A0A0B2UPP4"/>
<evidence type="ECO:0000256" key="1">
    <source>
        <dbReference type="SAM" id="MobiDB-lite"/>
    </source>
</evidence>
<proteinExistence type="predicted"/>
<protein>
    <submittedName>
        <fullName evidence="2">Uncharacterized protein</fullName>
    </submittedName>
</protein>
<evidence type="ECO:0000313" key="3">
    <source>
        <dbReference type="EMBL" id="VDM40031.1"/>
    </source>
</evidence>
<gene>
    <name evidence="2" type="ORF">Tcan_12100</name>
    <name evidence="3" type="ORF">TCNE_LOCUS8710</name>
</gene>
<dbReference type="Proteomes" id="UP000031036">
    <property type="component" value="Unassembled WGS sequence"/>
</dbReference>
<reference evidence="3" key="2">
    <citation type="submission" date="2018-11" db="EMBL/GenBank/DDBJ databases">
        <authorList>
            <consortium name="Pathogen Informatics"/>
        </authorList>
    </citation>
    <scope>NUCLEOTIDE SEQUENCE [LARGE SCALE GENOMIC DNA]</scope>
</reference>
<feature type="region of interest" description="Disordered" evidence="1">
    <location>
        <begin position="133"/>
        <end position="190"/>
    </location>
</feature>
<feature type="compositionally biased region" description="Basic and acidic residues" evidence="1">
    <location>
        <begin position="175"/>
        <end position="190"/>
    </location>
</feature>
<feature type="compositionally biased region" description="Polar residues" evidence="1">
    <location>
        <begin position="141"/>
        <end position="156"/>
    </location>
</feature>
<organism evidence="2 4">
    <name type="scientific">Toxocara canis</name>
    <name type="common">Canine roundworm</name>
    <dbReference type="NCBI Taxonomy" id="6265"/>
    <lineage>
        <taxon>Eukaryota</taxon>
        <taxon>Metazoa</taxon>
        <taxon>Ecdysozoa</taxon>
        <taxon>Nematoda</taxon>
        <taxon>Chromadorea</taxon>
        <taxon>Rhabditida</taxon>
        <taxon>Spirurina</taxon>
        <taxon>Ascaridomorpha</taxon>
        <taxon>Ascaridoidea</taxon>
        <taxon>Toxocaridae</taxon>
        <taxon>Toxocara</taxon>
    </lineage>
</organism>
<dbReference type="OrthoDB" id="10587005at2759"/>